<evidence type="ECO:0000313" key="1">
    <source>
        <dbReference type="EMBL" id="CAH6719791.1"/>
    </source>
</evidence>
<sequence length="151" mass="17724">MEDLRFPENTSIKDFAYSKNNPLRYGNFEDEEEDYEYEYEYEYNQENVEINQQAIALFDFKPENDNEVELVEGQTIWISYRHGQGWLVAEDPNTGENGLVPEEYVEILDVAKPYITVLDQINDSQDLDNEDNDNDNEEINDISDTISSIKM</sequence>
<dbReference type="EMBL" id="CALSDN010000002">
    <property type="protein sequence ID" value="CAH6719791.1"/>
    <property type="molecule type" value="Genomic_DNA"/>
</dbReference>
<evidence type="ECO:0000313" key="2">
    <source>
        <dbReference type="Proteomes" id="UP001152531"/>
    </source>
</evidence>
<protein>
    <submittedName>
        <fullName evidence="1">NAP1-binding protein 2</fullName>
    </submittedName>
</protein>
<proteinExistence type="predicted"/>
<reference evidence="1" key="1">
    <citation type="submission" date="2022-06" db="EMBL/GenBank/DDBJ databases">
        <authorList>
            <person name="Legras J.-L."/>
            <person name="Devillers H."/>
            <person name="Grondin C."/>
        </authorList>
    </citation>
    <scope>NUCLEOTIDE SEQUENCE</scope>
    <source>
        <strain evidence="1">CLIB 1444</strain>
    </source>
</reference>
<name>A0ACA9Y4T9_9ASCO</name>
<comment type="caution">
    <text evidence="1">The sequence shown here is derived from an EMBL/GenBank/DDBJ whole genome shotgun (WGS) entry which is preliminary data.</text>
</comment>
<dbReference type="Proteomes" id="UP001152531">
    <property type="component" value="Unassembled WGS sequence"/>
</dbReference>
<keyword evidence="2" id="KW-1185">Reference proteome</keyword>
<organism evidence="1 2">
    <name type="scientific">[Candida] jaroonii</name>
    <dbReference type="NCBI Taxonomy" id="467808"/>
    <lineage>
        <taxon>Eukaryota</taxon>
        <taxon>Fungi</taxon>
        <taxon>Dikarya</taxon>
        <taxon>Ascomycota</taxon>
        <taxon>Saccharomycotina</taxon>
        <taxon>Pichiomycetes</taxon>
        <taxon>Debaryomycetaceae</taxon>
        <taxon>Yamadazyma</taxon>
    </lineage>
</organism>
<accession>A0ACA9Y4T9</accession>
<gene>
    <name evidence="1" type="ORF">CLIB1444_02S16578</name>
</gene>